<dbReference type="Pfam" id="PF18911">
    <property type="entry name" value="PKD_4"/>
    <property type="match status" value="1"/>
</dbReference>
<dbReference type="CDD" id="cd00146">
    <property type="entry name" value="PKD"/>
    <property type="match status" value="1"/>
</dbReference>
<dbReference type="SUPFAM" id="SSF49299">
    <property type="entry name" value="PKD domain"/>
    <property type="match status" value="1"/>
</dbReference>
<dbReference type="EMBL" id="CADCTE010000182">
    <property type="protein sequence ID" value="CAA9272916.1"/>
    <property type="molecule type" value="Genomic_DNA"/>
</dbReference>
<protein>
    <submittedName>
        <fullName evidence="2">Cytochrome c551/c552</fullName>
    </submittedName>
</protein>
<dbReference type="PROSITE" id="PS50093">
    <property type="entry name" value="PKD"/>
    <property type="match status" value="1"/>
</dbReference>
<dbReference type="InterPro" id="IPR035986">
    <property type="entry name" value="PKD_dom_sf"/>
</dbReference>
<dbReference type="InterPro" id="IPR011041">
    <property type="entry name" value="Quinoprot_gluc/sorb_DH_b-prop"/>
</dbReference>
<sequence length="572" mass="61870">MDEASEEILIDNIRSPNGNHNGGDLHFGSDGNLYVSVGDGGCDYAEKTRCQYENDASRDRHVLLGKILRITPDGSIPEGNPYTGPDSARCNTNGSTPSANNCQETYASGFRNPFRFAIDPDAAGAPKLFVNDVGGQRWEEVDNVRAGEDYGWNICEGHADNPYRAGSTDCDGAQLTGPIHQYNHNTGCESVTAGTFVPDGTNWPAKYKDAYLFGDFVCGKMFSLTPKSGGDFEKEIFAGGLRLRSPVAMDFGPYKNGQALYYATFEDGGMIRRIAFTDGPSAEVETVGNNYGPLTMAFDASKSTTPSSNEIVEYVWDFGDGKPRETTSDPAVGHTYDQRGKYTATVTVRDSAGNVSDPAKIDVFPGDEPPAPTIDGLTEAQIQPAEAQAQAEADAFRVGADYTATGSATDPDGDAPVEMTWEVVQRHDNNHEHPLENATGGSVSFSGPKPEGLYSTNPDENSVEVRLTATDALGLSKTVIRRLPPRTTELAFKTVPAGLRLNIAGERVSTSQTPTVTSWEGYELNVFAPRQRKDGRIYAFQSWSDGGTAAGRVIETPEEPTEYTATYRKLRR</sequence>
<dbReference type="SMART" id="SM00089">
    <property type="entry name" value="PKD"/>
    <property type="match status" value="1"/>
</dbReference>
<feature type="domain" description="PKD" evidence="1">
    <location>
        <begin position="279"/>
        <end position="363"/>
    </location>
</feature>
<gene>
    <name evidence="2" type="ORF">AVDCRST_MAG83-3383</name>
</gene>
<dbReference type="Gene3D" id="2.120.10.30">
    <property type="entry name" value="TolB, C-terminal domain"/>
    <property type="match status" value="1"/>
</dbReference>
<evidence type="ECO:0000259" key="1">
    <source>
        <dbReference type="PROSITE" id="PS50093"/>
    </source>
</evidence>
<dbReference type="InterPro" id="IPR012938">
    <property type="entry name" value="Glc/Sorbosone_DH"/>
</dbReference>
<dbReference type="PANTHER" id="PTHR19328:SF13">
    <property type="entry name" value="HIPL1 PROTEIN"/>
    <property type="match status" value="1"/>
</dbReference>
<name>A0A6J4JBA8_9MICC</name>
<proteinExistence type="predicted"/>
<dbReference type="InterPro" id="IPR000601">
    <property type="entry name" value="PKD_dom"/>
</dbReference>
<dbReference type="PANTHER" id="PTHR19328">
    <property type="entry name" value="HEDGEHOG-INTERACTING PROTEIN"/>
    <property type="match status" value="1"/>
</dbReference>
<dbReference type="InterPro" id="IPR011042">
    <property type="entry name" value="6-blade_b-propeller_TolB-like"/>
</dbReference>
<dbReference type="Gene3D" id="2.60.40.10">
    <property type="entry name" value="Immunoglobulins"/>
    <property type="match status" value="2"/>
</dbReference>
<reference evidence="2" key="1">
    <citation type="submission" date="2020-02" db="EMBL/GenBank/DDBJ databases">
        <authorList>
            <person name="Meier V. D."/>
        </authorList>
    </citation>
    <scope>NUCLEOTIDE SEQUENCE</scope>
    <source>
        <strain evidence="2">AVDCRST_MAG83</strain>
    </source>
</reference>
<dbReference type="InterPro" id="IPR013783">
    <property type="entry name" value="Ig-like_fold"/>
</dbReference>
<evidence type="ECO:0000313" key="2">
    <source>
        <dbReference type="EMBL" id="CAA9272916.1"/>
    </source>
</evidence>
<dbReference type="Pfam" id="PF07995">
    <property type="entry name" value="GSDH"/>
    <property type="match status" value="1"/>
</dbReference>
<dbReference type="InterPro" id="IPR022409">
    <property type="entry name" value="PKD/Chitinase_dom"/>
</dbReference>
<organism evidence="2">
    <name type="scientific">uncultured Arthrobacter sp</name>
    <dbReference type="NCBI Taxonomy" id="114050"/>
    <lineage>
        <taxon>Bacteria</taxon>
        <taxon>Bacillati</taxon>
        <taxon>Actinomycetota</taxon>
        <taxon>Actinomycetes</taxon>
        <taxon>Micrococcales</taxon>
        <taxon>Micrococcaceae</taxon>
        <taxon>Arthrobacter</taxon>
        <taxon>environmental samples</taxon>
    </lineage>
</organism>
<dbReference type="AlphaFoldDB" id="A0A6J4JBA8"/>
<accession>A0A6J4JBA8</accession>
<dbReference type="SUPFAM" id="SSF50952">
    <property type="entry name" value="Soluble quinoprotein glucose dehydrogenase"/>
    <property type="match status" value="1"/>
</dbReference>
<dbReference type="GO" id="GO:0005975">
    <property type="term" value="P:carbohydrate metabolic process"/>
    <property type="evidence" value="ECO:0007669"/>
    <property type="project" value="UniProtKB-ARBA"/>
</dbReference>